<dbReference type="AlphaFoldDB" id="A0A1F6PFZ3"/>
<dbReference type="SUPFAM" id="SSF53448">
    <property type="entry name" value="Nucleotide-diphospho-sugar transferases"/>
    <property type="match status" value="1"/>
</dbReference>
<comment type="caution">
    <text evidence="2">The sequence shown here is derived from an EMBL/GenBank/DDBJ whole genome shotgun (WGS) entry which is preliminary data.</text>
</comment>
<dbReference type="Pfam" id="PF00535">
    <property type="entry name" value="Glycos_transf_2"/>
    <property type="match status" value="1"/>
</dbReference>
<dbReference type="InterPro" id="IPR050834">
    <property type="entry name" value="Glycosyltransf_2"/>
</dbReference>
<protein>
    <recommendedName>
        <fullName evidence="1">Glycosyltransferase 2-like domain-containing protein</fullName>
    </recommendedName>
</protein>
<dbReference type="STRING" id="1798709.A2538_04805"/>
<dbReference type="EMBL" id="MFRE01000005">
    <property type="protein sequence ID" value="OGH94980.1"/>
    <property type="molecule type" value="Genomic_DNA"/>
</dbReference>
<evidence type="ECO:0000313" key="3">
    <source>
        <dbReference type="Proteomes" id="UP000178254"/>
    </source>
</evidence>
<name>A0A1F6PFZ3_9BACT</name>
<dbReference type="InterPro" id="IPR001173">
    <property type="entry name" value="Glyco_trans_2-like"/>
</dbReference>
<organism evidence="2 3">
    <name type="scientific">Candidatus Magasanikbacteria bacterium RIFOXYD2_FULL_41_14</name>
    <dbReference type="NCBI Taxonomy" id="1798709"/>
    <lineage>
        <taxon>Bacteria</taxon>
        <taxon>Candidatus Magasanikiibacteriota</taxon>
    </lineage>
</organism>
<gene>
    <name evidence="2" type="ORF">A2538_04805</name>
</gene>
<reference evidence="2 3" key="1">
    <citation type="journal article" date="2016" name="Nat. Commun.">
        <title>Thousands of microbial genomes shed light on interconnected biogeochemical processes in an aquifer system.</title>
        <authorList>
            <person name="Anantharaman K."/>
            <person name="Brown C.T."/>
            <person name="Hug L.A."/>
            <person name="Sharon I."/>
            <person name="Castelle C.J."/>
            <person name="Probst A.J."/>
            <person name="Thomas B.C."/>
            <person name="Singh A."/>
            <person name="Wilkins M.J."/>
            <person name="Karaoz U."/>
            <person name="Brodie E.L."/>
            <person name="Williams K.H."/>
            <person name="Hubbard S.S."/>
            <person name="Banfield J.F."/>
        </authorList>
    </citation>
    <scope>NUCLEOTIDE SEQUENCE [LARGE SCALE GENOMIC DNA]</scope>
</reference>
<sequence>MRKLTINLVVHNGENYIQFIMSSLKEQTFKDWEMVVVDNASTDRSVELLELGMKTNNFNYRLFHNEKNLGFAVAQNQALANVQTPYFLILNDDVYLMPDALEKMVDFMDNHPDTAATAPRVMRWDFERARLAFRDGISNFEVAQAGFTTQIDAIGVRLFRNRRAVEWLRREEWVVQSDSKDVRDIFAKNILEVFGGSGAVAMLRKSTISNTLLPGNNFFDPTYHSYKEDLDLAYRLRNAGYVSYVLLTAVAYHNRTGVGPKEMGDWATIKNKKKQPHFVSYHSYVNHLRTLYKNEYWENILRDWPFIFWYELKKFGFLLITDPKAVIGGWVEIIRNQKYLRQSRKSVVARRRLHWQGIRRWFL</sequence>
<feature type="domain" description="Glycosyltransferase 2-like" evidence="1">
    <location>
        <begin position="8"/>
        <end position="123"/>
    </location>
</feature>
<proteinExistence type="predicted"/>
<dbReference type="Gene3D" id="3.90.550.10">
    <property type="entry name" value="Spore Coat Polysaccharide Biosynthesis Protein SpsA, Chain A"/>
    <property type="match status" value="1"/>
</dbReference>
<dbReference type="PANTHER" id="PTHR43685:SF2">
    <property type="entry name" value="GLYCOSYLTRANSFERASE 2-LIKE DOMAIN-CONTAINING PROTEIN"/>
    <property type="match status" value="1"/>
</dbReference>
<dbReference type="Proteomes" id="UP000178254">
    <property type="component" value="Unassembled WGS sequence"/>
</dbReference>
<accession>A0A1F6PFZ3</accession>
<evidence type="ECO:0000313" key="2">
    <source>
        <dbReference type="EMBL" id="OGH94980.1"/>
    </source>
</evidence>
<evidence type="ECO:0000259" key="1">
    <source>
        <dbReference type="Pfam" id="PF00535"/>
    </source>
</evidence>
<dbReference type="PANTHER" id="PTHR43685">
    <property type="entry name" value="GLYCOSYLTRANSFERASE"/>
    <property type="match status" value="1"/>
</dbReference>
<dbReference type="InterPro" id="IPR029044">
    <property type="entry name" value="Nucleotide-diphossugar_trans"/>
</dbReference>